<feature type="transmembrane region" description="Helical" evidence="1">
    <location>
        <begin position="403"/>
        <end position="421"/>
    </location>
</feature>
<keyword evidence="3" id="KW-1185">Reference proteome</keyword>
<accession>A0A9P0EM00</accession>
<keyword evidence="1" id="KW-0812">Transmembrane</keyword>
<reference evidence="2 3" key="2">
    <citation type="submission" date="2021-10" db="EMBL/GenBank/DDBJ databases">
        <authorList>
            <person name="Piombo E."/>
        </authorList>
    </citation>
    <scope>NUCLEOTIDE SEQUENCE [LARGE SCALE GENOMIC DNA]</scope>
</reference>
<dbReference type="Pfam" id="PF11915">
    <property type="entry name" value="DUF3433"/>
    <property type="match status" value="2"/>
</dbReference>
<reference evidence="3" key="1">
    <citation type="submission" date="2019-06" db="EMBL/GenBank/DDBJ databases">
        <authorList>
            <person name="Broberg M."/>
        </authorList>
    </citation>
    <scope>NUCLEOTIDE SEQUENCE [LARGE SCALE GENOMIC DNA]</scope>
</reference>
<feature type="transmembrane region" description="Helical" evidence="1">
    <location>
        <begin position="527"/>
        <end position="546"/>
    </location>
</feature>
<feature type="transmembrane region" description="Helical" evidence="1">
    <location>
        <begin position="484"/>
        <end position="507"/>
    </location>
</feature>
<dbReference type="AlphaFoldDB" id="A0A9P0EM00"/>
<protein>
    <submittedName>
        <fullName evidence="2">Uncharacterized protein</fullName>
    </submittedName>
</protein>
<dbReference type="InterPro" id="IPR021840">
    <property type="entry name" value="DUF3433"/>
</dbReference>
<dbReference type="OrthoDB" id="5332281at2759"/>
<organism evidence="2 3">
    <name type="scientific">Clonostachys solani</name>
    <dbReference type="NCBI Taxonomy" id="160281"/>
    <lineage>
        <taxon>Eukaryota</taxon>
        <taxon>Fungi</taxon>
        <taxon>Dikarya</taxon>
        <taxon>Ascomycota</taxon>
        <taxon>Pezizomycotina</taxon>
        <taxon>Sordariomycetes</taxon>
        <taxon>Hypocreomycetidae</taxon>
        <taxon>Hypocreales</taxon>
        <taxon>Bionectriaceae</taxon>
        <taxon>Clonostachys</taxon>
    </lineage>
</organism>
<dbReference type="PANTHER" id="PTHR37544:SF3">
    <property type="entry name" value="SPRAY"/>
    <property type="match status" value="1"/>
</dbReference>
<proteinExistence type="predicted"/>
<keyword evidence="1" id="KW-0472">Membrane</keyword>
<dbReference type="PANTHER" id="PTHR37544">
    <property type="entry name" value="SPRAY-RELATED"/>
    <property type="match status" value="1"/>
</dbReference>
<keyword evidence="1" id="KW-1133">Transmembrane helix</keyword>
<evidence type="ECO:0000313" key="3">
    <source>
        <dbReference type="Proteomes" id="UP000775872"/>
    </source>
</evidence>
<feature type="transmembrane region" description="Helical" evidence="1">
    <location>
        <begin position="57"/>
        <end position="82"/>
    </location>
</feature>
<feature type="transmembrane region" description="Helical" evidence="1">
    <location>
        <begin position="593"/>
        <end position="617"/>
    </location>
</feature>
<name>A0A9P0EM00_9HYPO</name>
<dbReference type="Proteomes" id="UP000775872">
    <property type="component" value="Unassembled WGS sequence"/>
</dbReference>
<comment type="caution">
    <text evidence="2">The sequence shown here is derived from an EMBL/GenBank/DDBJ whole genome shotgun (WGS) entry which is preliminary data.</text>
</comment>
<feature type="transmembrane region" description="Helical" evidence="1">
    <location>
        <begin position="967"/>
        <end position="987"/>
    </location>
</feature>
<sequence>MTAVAIFWSRVDLQTLRFFPWASLQRGEHNGKEMLALDYTSMVLPKVLITAFKSQHYFVFLVTLVSVILKVQIVLSSGLFYIETIPIEKMVDVQVLDSFHTAADGQSKVSTPKTTSYYNAQAVRDFGFSYPFGVTKEAAYQTFQHGNNISSSRGTKESPLTAVVDGFFTEVDCLLLQNYTVAGITAPGGSMGNETYPSPIFDLKFEDCERTIRIEPSFFGAHNGPSWVMGTPPGDPRPCASLPQQHDQFLHFTAILRTPIIAAAAAVLCAPRSWVSKVQITDDGISPNLTVLENQTAELAGVNIWNLLEKSISREGSWLNSTSGVMGPLEADYYFNGNGFSDWNATDSSYYENKNLLQAVTNLTEALGPLLAHYHIRESNKTQMSGQTLERTPRLLVNQGVCIAMAVLFGIAMAISGWVVYTTKQIYGGWRRDPTTILGSIIFFSKVSKTAQAFSANGGFIHDEQDCRKMWSQSQHSPLALRTWLRTLFTIYTLGLIISLAVTLQISQRPATSGGPSGLVTVNEGALTIWWTSLPALAMLLVTLYTTSSDLAMRDLAMLSRLATRSCSANDIDISLLDMLGLRALYHSLRLRIFSVTLSQILAIVCGTLTALSSMLFHSEIVPEITSTSLKQQSWLGHRPSDSSIATPSSTELSSLLVMHHNSSFTWPQGTYADLVFPKLGFPDGGDTSLEFRASVQSEAPAARLKPSCIRHTKTEYYTRTRVWKTVGSKKYYAWEMFRNITCPGGTIGSTMLTGVLLDAKDPGLDYEYFASTSTSFYTACDVNTEIYKDSYSTSYIWGNFSALTATANYVAYWTCNYTWSEVPTNLNLEWQNGALRIDPSKPPVPDNSRIRQLYTPFPMQSFNDPAPDAKLDDKRAARVGPNYNYIFKPLGPLDLDSLGDPDQEQAVMAEMNEFRGIMEAQKANIKNRLGLEEASASEPFQPGTLPSIDGIITDDKKHRLVQNPGITFAIIAILSMAFATNTASLISRSLRYLAWRHPRFLPDLDQKGLVVNGFNSISMLESLLSRSNALWLIPENAEQLPSNELYQNLSGISFRLGWFYRKDTRREEFTVGTQGDENFAFLGSK</sequence>
<gene>
    <name evidence="2" type="ORF">CSOL1703_00015390</name>
</gene>
<evidence type="ECO:0000256" key="1">
    <source>
        <dbReference type="SAM" id="Phobius"/>
    </source>
</evidence>
<dbReference type="EMBL" id="CABFOC020000044">
    <property type="protein sequence ID" value="CAH0052270.1"/>
    <property type="molecule type" value="Genomic_DNA"/>
</dbReference>
<evidence type="ECO:0000313" key="2">
    <source>
        <dbReference type="EMBL" id="CAH0052270.1"/>
    </source>
</evidence>